<dbReference type="InterPro" id="IPR032551">
    <property type="entry name" value="BscR_C"/>
</dbReference>
<name>A0A2S7N3C7_9BACI</name>
<dbReference type="Pfam" id="PF16295">
    <property type="entry name" value="TetR_C_10"/>
    <property type="match status" value="1"/>
</dbReference>
<feature type="domain" description="HTH tetR-type" evidence="4">
    <location>
        <begin position="4"/>
        <end position="64"/>
    </location>
</feature>
<dbReference type="InterPro" id="IPR009057">
    <property type="entry name" value="Homeodomain-like_sf"/>
</dbReference>
<dbReference type="PROSITE" id="PS01081">
    <property type="entry name" value="HTH_TETR_1"/>
    <property type="match status" value="1"/>
</dbReference>
<dbReference type="InterPro" id="IPR001647">
    <property type="entry name" value="HTH_TetR"/>
</dbReference>
<evidence type="ECO:0000256" key="3">
    <source>
        <dbReference type="PROSITE-ProRule" id="PRU00335"/>
    </source>
</evidence>
<protein>
    <submittedName>
        <fullName evidence="5">TetR family transcriptional regulator</fullName>
    </submittedName>
</protein>
<comment type="caution">
    <text evidence="5">The sequence shown here is derived from an EMBL/GenBank/DDBJ whole genome shotgun (WGS) entry which is preliminary data.</text>
</comment>
<dbReference type="AlphaFoldDB" id="A0A2S7N3C7"/>
<dbReference type="OrthoDB" id="2720430at2"/>
<dbReference type="PANTHER" id="PTHR43479">
    <property type="entry name" value="ACREF/ENVCD OPERON REPRESSOR-RELATED"/>
    <property type="match status" value="1"/>
</dbReference>
<dbReference type="PROSITE" id="PS50977">
    <property type="entry name" value="HTH_TETR_2"/>
    <property type="match status" value="1"/>
</dbReference>
<dbReference type="SUPFAM" id="SSF46689">
    <property type="entry name" value="Homeodomain-like"/>
    <property type="match status" value="1"/>
</dbReference>
<evidence type="ECO:0000313" key="6">
    <source>
        <dbReference type="Proteomes" id="UP000239663"/>
    </source>
</evidence>
<dbReference type="InterPro" id="IPR036271">
    <property type="entry name" value="Tet_transcr_reg_TetR-rel_C_sf"/>
</dbReference>
<evidence type="ECO:0000256" key="2">
    <source>
        <dbReference type="ARBA" id="ARBA00023125"/>
    </source>
</evidence>
<keyword evidence="1" id="KW-0678">Repressor</keyword>
<feature type="DNA-binding region" description="H-T-H motif" evidence="3">
    <location>
        <begin position="27"/>
        <end position="46"/>
    </location>
</feature>
<dbReference type="SUPFAM" id="SSF48498">
    <property type="entry name" value="Tetracyclin repressor-like, C-terminal domain"/>
    <property type="match status" value="1"/>
</dbReference>
<dbReference type="InterPro" id="IPR023772">
    <property type="entry name" value="DNA-bd_HTH_TetR-type_CS"/>
</dbReference>
<dbReference type="InterPro" id="IPR050624">
    <property type="entry name" value="HTH-type_Tx_Regulator"/>
</dbReference>
<gene>
    <name evidence="5" type="ORF">CYL18_01065</name>
</gene>
<dbReference type="EMBL" id="PKOZ01000001">
    <property type="protein sequence ID" value="PQD96519.1"/>
    <property type="molecule type" value="Genomic_DNA"/>
</dbReference>
<dbReference type="GO" id="GO:0003677">
    <property type="term" value="F:DNA binding"/>
    <property type="evidence" value="ECO:0007669"/>
    <property type="project" value="UniProtKB-UniRule"/>
</dbReference>
<sequence length="190" mass="21691">MASPNKREDILSAALILFSERGYDGTTIPMIAERANVGAGTIYRYFENKEYMVNILFQECLLDFSESMKKVDLTATMNLKEKFYLLFNQMITFAKAKPEQLNFFDTHCTGYYLDDKSKKLLGEYLDFLTSFIEEGKKSGVIQDLPSDALISIIYGAFSHLFKLIHAGLIEESPHLLESLVDCCWNAIKIH</sequence>
<dbReference type="Gene3D" id="1.10.357.10">
    <property type="entry name" value="Tetracycline Repressor, domain 2"/>
    <property type="match status" value="1"/>
</dbReference>
<dbReference type="PRINTS" id="PR00455">
    <property type="entry name" value="HTHTETR"/>
</dbReference>
<organism evidence="5 6">
    <name type="scientific">Pradoshia eiseniae</name>
    <dbReference type="NCBI Taxonomy" id="2064768"/>
    <lineage>
        <taxon>Bacteria</taxon>
        <taxon>Bacillati</taxon>
        <taxon>Bacillota</taxon>
        <taxon>Bacilli</taxon>
        <taxon>Bacillales</taxon>
        <taxon>Bacillaceae</taxon>
        <taxon>Pradoshia</taxon>
    </lineage>
</organism>
<evidence type="ECO:0000259" key="4">
    <source>
        <dbReference type="PROSITE" id="PS50977"/>
    </source>
</evidence>
<dbReference type="Pfam" id="PF00440">
    <property type="entry name" value="TetR_N"/>
    <property type="match status" value="1"/>
</dbReference>
<evidence type="ECO:0000313" key="5">
    <source>
        <dbReference type="EMBL" id="PQD96519.1"/>
    </source>
</evidence>
<dbReference type="PANTHER" id="PTHR43479:SF11">
    <property type="entry name" value="ACREF_ENVCD OPERON REPRESSOR-RELATED"/>
    <property type="match status" value="1"/>
</dbReference>
<proteinExistence type="predicted"/>
<keyword evidence="2 3" id="KW-0238">DNA-binding</keyword>
<dbReference type="RefSeq" id="WP_104847615.1">
    <property type="nucleotide sequence ID" value="NZ_PKOZ01000001.1"/>
</dbReference>
<accession>A0A2S7N3C7</accession>
<reference evidence="5 6" key="1">
    <citation type="submission" date="2017-12" db="EMBL/GenBank/DDBJ databases">
        <title>Taxonomic description and draft genome of Pradoshia cofamensis Gen. nov., sp. nov., a thermotolerant bacillale isolated from anterior gut of earthworm Eisenia fetida.</title>
        <authorList>
            <person name="Saha T."/>
            <person name="Chakraborty R."/>
        </authorList>
    </citation>
    <scope>NUCLEOTIDE SEQUENCE [LARGE SCALE GENOMIC DNA]</scope>
    <source>
        <strain evidence="5 6">EAG3</strain>
    </source>
</reference>
<keyword evidence="6" id="KW-1185">Reference proteome</keyword>
<evidence type="ECO:0000256" key="1">
    <source>
        <dbReference type="ARBA" id="ARBA00022491"/>
    </source>
</evidence>
<dbReference type="Proteomes" id="UP000239663">
    <property type="component" value="Unassembled WGS sequence"/>
</dbReference>